<protein>
    <submittedName>
        <fullName evidence="2">Uncharacterized protein</fullName>
    </submittedName>
</protein>
<dbReference type="AlphaFoldDB" id="A0AAD9JB86"/>
<dbReference type="EMBL" id="JAODUP010000443">
    <property type="protein sequence ID" value="KAK2149639.1"/>
    <property type="molecule type" value="Genomic_DNA"/>
</dbReference>
<keyword evidence="1" id="KW-0472">Membrane</keyword>
<feature type="transmembrane region" description="Helical" evidence="1">
    <location>
        <begin position="6"/>
        <end position="24"/>
    </location>
</feature>
<proteinExistence type="predicted"/>
<keyword evidence="1" id="KW-0812">Transmembrane</keyword>
<dbReference type="Proteomes" id="UP001208570">
    <property type="component" value="Unassembled WGS sequence"/>
</dbReference>
<gene>
    <name evidence="2" type="ORF">LSH36_443g03022</name>
</gene>
<evidence type="ECO:0000313" key="3">
    <source>
        <dbReference type="Proteomes" id="UP001208570"/>
    </source>
</evidence>
<name>A0AAD9JB86_9ANNE</name>
<accession>A0AAD9JB86</accession>
<keyword evidence="3" id="KW-1185">Reference proteome</keyword>
<reference evidence="2" key="1">
    <citation type="journal article" date="2023" name="Mol. Biol. Evol.">
        <title>Third-Generation Sequencing Reveals the Adaptive Role of the Epigenome in Three Deep-Sea Polychaetes.</title>
        <authorList>
            <person name="Perez M."/>
            <person name="Aroh O."/>
            <person name="Sun Y."/>
            <person name="Lan Y."/>
            <person name="Juniper S.K."/>
            <person name="Young C.R."/>
            <person name="Angers B."/>
            <person name="Qian P.Y."/>
        </authorList>
    </citation>
    <scope>NUCLEOTIDE SEQUENCE</scope>
    <source>
        <strain evidence="2">P08H-3</strain>
    </source>
</reference>
<organism evidence="2 3">
    <name type="scientific">Paralvinella palmiformis</name>
    <dbReference type="NCBI Taxonomy" id="53620"/>
    <lineage>
        <taxon>Eukaryota</taxon>
        <taxon>Metazoa</taxon>
        <taxon>Spiralia</taxon>
        <taxon>Lophotrochozoa</taxon>
        <taxon>Annelida</taxon>
        <taxon>Polychaeta</taxon>
        <taxon>Sedentaria</taxon>
        <taxon>Canalipalpata</taxon>
        <taxon>Terebellida</taxon>
        <taxon>Terebelliformia</taxon>
        <taxon>Alvinellidae</taxon>
        <taxon>Paralvinella</taxon>
    </lineage>
</organism>
<comment type="caution">
    <text evidence="2">The sequence shown here is derived from an EMBL/GenBank/DDBJ whole genome shotgun (WGS) entry which is preliminary data.</text>
</comment>
<evidence type="ECO:0000256" key="1">
    <source>
        <dbReference type="SAM" id="Phobius"/>
    </source>
</evidence>
<keyword evidence="1" id="KW-1133">Transmembrane helix</keyword>
<evidence type="ECO:0000313" key="2">
    <source>
        <dbReference type="EMBL" id="KAK2149639.1"/>
    </source>
</evidence>
<sequence>MLHLTNYVLFCFCIFGVGAIDLFWKRYHKKMAVDATVSYPVKGPLDCEKLCIEMGDSCQAVNVIYTKSNYACDVIARFTYNKDEIGNLMRNNPNGKLVIKQGKW</sequence>